<accession>A0A7H8N4C1</accession>
<evidence type="ECO:0000313" key="2">
    <source>
        <dbReference type="EMBL" id="QKW49347.1"/>
    </source>
</evidence>
<dbReference type="InterPro" id="IPR029068">
    <property type="entry name" value="Glyas_Bleomycin-R_OHBP_Dase"/>
</dbReference>
<reference evidence="2 3" key="1">
    <citation type="submission" date="2020-06" db="EMBL/GenBank/DDBJ databases">
        <title>Genome mining for natural products.</title>
        <authorList>
            <person name="Zhang B."/>
            <person name="Shi J."/>
            <person name="Ge H."/>
        </authorList>
    </citation>
    <scope>NUCLEOTIDE SEQUENCE [LARGE SCALE GENOMIC DNA]</scope>
    <source>
        <strain evidence="2 3">NA00687</strain>
    </source>
</reference>
<dbReference type="CDD" id="cd06587">
    <property type="entry name" value="VOC"/>
    <property type="match status" value="1"/>
</dbReference>
<dbReference type="PANTHER" id="PTHR35908">
    <property type="entry name" value="HYPOTHETICAL FUSION PROTEIN"/>
    <property type="match status" value="1"/>
</dbReference>
<organism evidence="2 3">
    <name type="scientific">Streptomyces buecherae</name>
    <dbReference type="NCBI Taxonomy" id="2763006"/>
    <lineage>
        <taxon>Bacteria</taxon>
        <taxon>Bacillati</taxon>
        <taxon>Actinomycetota</taxon>
        <taxon>Actinomycetes</taxon>
        <taxon>Kitasatosporales</taxon>
        <taxon>Streptomycetaceae</taxon>
        <taxon>Streptomyces</taxon>
    </lineage>
</organism>
<sequence length="132" mass="14763">MIAKLQYTVIDCPDPTALAGFYGAILGWRRNADDPDWVTLTSPEGQRFAFQRVADYRPPRWPDPNHPQRFHLDLEVETRDDVERAQREVEALGATLVHDAGGARSGFRVFTDPLGHPFCLCYGQGLGPEPVA</sequence>
<dbReference type="PANTHER" id="PTHR35908:SF1">
    <property type="entry name" value="CONSERVED PROTEIN"/>
    <property type="match status" value="1"/>
</dbReference>
<gene>
    <name evidence="2" type="ORF">HUT08_07085</name>
</gene>
<dbReference type="SUPFAM" id="SSF54593">
    <property type="entry name" value="Glyoxalase/Bleomycin resistance protein/Dihydroxybiphenyl dioxygenase"/>
    <property type="match status" value="1"/>
</dbReference>
<dbReference type="PROSITE" id="PS51819">
    <property type="entry name" value="VOC"/>
    <property type="match status" value="1"/>
</dbReference>
<protein>
    <submittedName>
        <fullName evidence="2">VOC family protein</fullName>
    </submittedName>
</protein>
<dbReference type="Pfam" id="PF18029">
    <property type="entry name" value="Glyoxalase_6"/>
    <property type="match status" value="1"/>
</dbReference>
<evidence type="ECO:0000313" key="3">
    <source>
        <dbReference type="Proteomes" id="UP000509303"/>
    </source>
</evidence>
<dbReference type="Proteomes" id="UP000509303">
    <property type="component" value="Chromosome"/>
</dbReference>
<dbReference type="InterPro" id="IPR041581">
    <property type="entry name" value="Glyoxalase_6"/>
</dbReference>
<proteinExistence type="predicted"/>
<evidence type="ECO:0000259" key="1">
    <source>
        <dbReference type="PROSITE" id="PS51819"/>
    </source>
</evidence>
<dbReference type="AlphaFoldDB" id="A0A7H8N4C1"/>
<feature type="domain" description="VOC" evidence="1">
    <location>
        <begin position="4"/>
        <end position="123"/>
    </location>
</feature>
<dbReference type="InterPro" id="IPR037523">
    <property type="entry name" value="VOC_core"/>
</dbReference>
<dbReference type="RefSeq" id="WP_176161081.1">
    <property type="nucleotide sequence ID" value="NZ_CP054929.1"/>
</dbReference>
<name>A0A7H8N4C1_9ACTN</name>
<dbReference type="EMBL" id="CP054929">
    <property type="protein sequence ID" value="QKW49347.1"/>
    <property type="molecule type" value="Genomic_DNA"/>
</dbReference>
<keyword evidence="3" id="KW-1185">Reference proteome</keyword>
<dbReference type="Gene3D" id="3.10.180.10">
    <property type="entry name" value="2,3-Dihydroxybiphenyl 1,2-Dioxygenase, domain 1"/>
    <property type="match status" value="1"/>
</dbReference>